<dbReference type="Pfam" id="PF00576">
    <property type="entry name" value="Transthyretin"/>
    <property type="match status" value="1"/>
</dbReference>
<evidence type="ECO:0000313" key="10">
    <source>
        <dbReference type="EMBL" id="CAL1694144.1"/>
    </source>
</evidence>
<comment type="subunit">
    <text evidence="4 7">Homotetramer.</text>
</comment>
<dbReference type="PANTHER" id="PTHR10395:SF7">
    <property type="entry name" value="5-HYDROXYISOURATE HYDROLASE"/>
    <property type="match status" value="1"/>
</dbReference>
<dbReference type="InterPro" id="IPR023419">
    <property type="entry name" value="Transthyretin_CS"/>
</dbReference>
<evidence type="ECO:0000256" key="3">
    <source>
        <dbReference type="ARBA" id="ARBA00009850"/>
    </source>
</evidence>
<evidence type="ECO:0000256" key="7">
    <source>
        <dbReference type="RuleBase" id="RU361270"/>
    </source>
</evidence>
<comment type="catalytic activity">
    <reaction evidence="1 7">
        <text>5-hydroxyisourate + H2O = 5-hydroxy-2-oxo-4-ureido-2,5-dihydro-1H-imidazole-5-carboxylate + H(+)</text>
        <dbReference type="Rhea" id="RHEA:23736"/>
        <dbReference type="ChEBI" id="CHEBI:15377"/>
        <dbReference type="ChEBI" id="CHEBI:15378"/>
        <dbReference type="ChEBI" id="CHEBI:18072"/>
        <dbReference type="ChEBI" id="CHEBI:58639"/>
        <dbReference type="EC" id="3.5.2.17"/>
    </reaction>
</comment>
<protein>
    <recommendedName>
        <fullName evidence="7">5-hydroxyisourate hydrolase</fullName>
        <shortName evidence="7">HIU hydrolase</shortName>
        <shortName evidence="7">HIUHase</shortName>
        <ecNumber evidence="7">3.5.2.17</ecNumber>
    </recommendedName>
</protein>
<dbReference type="Proteomes" id="UP001497453">
    <property type="component" value="Chromosome 1"/>
</dbReference>
<dbReference type="PROSITE" id="PS00769">
    <property type="entry name" value="TRANSTHYRETIN_2"/>
    <property type="match status" value="1"/>
</dbReference>
<organism evidence="10 11">
    <name type="scientific">Somion occarium</name>
    <dbReference type="NCBI Taxonomy" id="3059160"/>
    <lineage>
        <taxon>Eukaryota</taxon>
        <taxon>Fungi</taxon>
        <taxon>Dikarya</taxon>
        <taxon>Basidiomycota</taxon>
        <taxon>Agaricomycotina</taxon>
        <taxon>Agaricomycetes</taxon>
        <taxon>Polyporales</taxon>
        <taxon>Cerrenaceae</taxon>
        <taxon>Somion</taxon>
    </lineage>
</organism>
<reference evidence="11" key="1">
    <citation type="submission" date="2024-04" db="EMBL/GenBank/DDBJ databases">
        <authorList>
            <person name="Shaw F."/>
            <person name="Minotto A."/>
        </authorList>
    </citation>
    <scope>NUCLEOTIDE SEQUENCE [LARGE SCALE GENOMIC DNA]</scope>
</reference>
<feature type="domain" description="Transthyretin/hydroxyisourate hydrolase" evidence="9">
    <location>
        <begin position="17"/>
        <end position="137"/>
    </location>
</feature>
<name>A0ABP1CHI2_9APHY</name>
<feature type="chain" id="PRO_5047475603" description="5-hydroxyisourate hydrolase" evidence="8">
    <location>
        <begin position="30"/>
        <end position="138"/>
    </location>
</feature>
<dbReference type="Gene3D" id="2.60.40.180">
    <property type="entry name" value="Transthyretin/hydroxyisourate hydrolase domain"/>
    <property type="match status" value="1"/>
</dbReference>
<keyword evidence="8" id="KW-0732">Signal</keyword>
<evidence type="ECO:0000256" key="2">
    <source>
        <dbReference type="ARBA" id="ARBA00002704"/>
    </source>
</evidence>
<feature type="signal peptide" evidence="8">
    <location>
        <begin position="1"/>
        <end position="29"/>
    </location>
</feature>
<proteinExistence type="inferred from homology"/>
<evidence type="ECO:0000313" key="11">
    <source>
        <dbReference type="Proteomes" id="UP001497453"/>
    </source>
</evidence>
<keyword evidence="11" id="KW-1185">Reference proteome</keyword>
<dbReference type="SUPFAM" id="SSF49472">
    <property type="entry name" value="Transthyretin (synonym: prealbumin)"/>
    <property type="match status" value="1"/>
</dbReference>
<dbReference type="InterPro" id="IPR023416">
    <property type="entry name" value="Transthyretin/HIU_hydrolase_d"/>
</dbReference>
<dbReference type="CDD" id="cd05822">
    <property type="entry name" value="TLP_HIUase"/>
    <property type="match status" value="1"/>
</dbReference>
<dbReference type="InterPro" id="IPR014306">
    <property type="entry name" value="Hydroxyisourate_hydrolase"/>
</dbReference>
<dbReference type="InterPro" id="IPR036817">
    <property type="entry name" value="Transthyretin/HIU_hydrolase_sf"/>
</dbReference>
<evidence type="ECO:0000256" key="6">
    <source>
        <dbReference type="ARBA" id="ARBA00022801"/>
    </source>
</evidence>
<evidence type="ECO:0000256" key="8">
    <source>
        <dbReference type="SAM" id="SignalP"/>
    </source>
</evidence>
<keyword evidence="6 7" id="KW-0378">Hydrolase</keyword>
<comment type="similarity">
    <text evidence="3 7">Belongs to the transthyretin family. 5-hydroxyisourate hydrolase subfamily.</text>
</comment>
<evidence type="ECO:0000259" key="9">
    <source>
        <dbReference type="Pfam" id="PF00576"/>
    </source>
</evidence>
<dbReference type="EC" id="3.5.2.17" evidence="7"/>
<dbReference type="EMBL" id="OZ037944">
    <property type="protein sequence ID" value="CAL1694144.1"/>
    <property type="molecule type" value="Genomic_DNA"/>
</dbReference>
<gene>
    <name evidence="10" type="ORF">GFSPODELE1_LOCUS179</name>
</gene>
<accession>A0ABP1CHI2</accession>
<evidence type="ECO:0000256" key="1">
    <source>
        <dbReference type="ARBA" id="ARBA00001043"/>
    </source>
</evidence>
<evidence type="ECO:0000256" key="4">
    <source>
        <dbReference type="ARBA" id="ARBA00011881"/>
    </source>
</evidence>
<evidence type="ECO:0000256" key="5">
    <source>
        <dbReference type="ARBA" id="ARBA00022631"/>
    </source>
</evidence>
<sequence>MSKSPITCHIAMVLLYVVLDASLGKPAEGVEVTLQVFHKLPNKSSVCEPLAESRTDADGRCMHLWPEASSTQSKEDRSKLEAGKCYKVIFQTKEYFERTGRKSFYPWVDITFEVENPTEHYHIPLLISPYSFTTYRGS</sequence>
<dbReference type="NCBIfam" id="TIGR02962">
    <property type="entry name" value="hdxy_isourate"/>
    <property type="match status" value="1"/>
</dbReference>
<comment type="function">
    <text evidence="2">Catalyzes the hydrolysis of 5-hydroxyisourate (HIU) to 2-oxo-4-hydroxy-4-carboxy-5-ureidoimidazoline (OHCU).</text>
</comment>
<keyword evidence="5 7" id="KW-0659">Purine metabolism</keyword>
<dbReference type="PANTHER" id="PTHR10395">
    <property type="entry name" value="URICASE AND TRANSTHYRETIN-RELATED"/>
    <property type="match status" value="1"/>
</dbReference>